<accession>A0A1A9M8T2</accession>
<name>A0A1A9M8T2_9XANT</name>
<evidence type="ECO:0000313" key="2">
    <source>
        <dbReference type="Proteomes" id="UP000077659"/>
    </source>
</evidence>
<gene>
    <name evidence="1" type="ORF">A7D17_21150</name>
</gene>
<protein>
    <submittedName>
        <fullName evidence="1">Uncharacterized protein</fullName>
    </submittedName>
</protein>
<dbReference type="AlphaFoldDB" id="A0A1A9M8T2"/>
<proteinExistence type="predicted"/>
<sequence length="82" mass="8715">MKFATDGKAHFFQPATTQAYCRNALIAGGVVAITDGQLPRRARATLCALLFDQVGGVGGLNLFGGEQRGTRRFFDAPDRVAG</sequence>
<organism evidence="1 2">
    <name type="scientific">Xanthomonas floridensis</name>
    <dbReference type="NCBI Taxonomy" id="1843580"/>
    <lineage>
        <taxon>Bacteria</taxon>
        <taxon>Pseudomonadati</taxon>
        <taxon>Pseudomonadota</taxon>
        <taxon>Gammaproteobacteria</taxon>
        <taxon>Lysobacterales</taxon>
        <taxon>Lysobacteraceae</taxon>
        <taxon>Xanthomonas</taxon>
    </lineage>
</organism>
<dbReference type="EMBL" id="LXNG01000028">
    <property type="protein sequence ID" value="OAG66522.1"/>
    <property type="molecule type" value="Genomic_DNA"/>
</dbReference>
<comment type="caution">
    <text evidence="1">The sequence shown here is derived from an EMBL/GenBank/DDBJ whole genome shotgun (WGS) entry which is preliminary data.</text>
</comment>
<dbReference type="Proteomes" id="UP000077659">
    <property type="component" value="Unassembled WGS sequence"/>
</dbReference>
<evidence type="ECO:0000313" key="1">
    <source>
        <dbReference type="EMBL" id="OAG66522.1"/>
    </source>
</evidence>
<reference evidence="1 2" key="1">
    <citation type="submission" date="2016-05" db="EMBL/GenBank/DDBJ databases">
        <title>Pathogenic, phenotypic and molecular characterisation of Xanthomonas nasturtii sp. nov. and Xanthomonas floridensis sp. nov., new species of Xanthomonas associated with watercress production in Florida.</title>
        <authorList>
            <person name="Vicente J.G."/>
            <person name="Rothwell S."/>
            <person name="Holub E.B."/>
            <person name="Studholme D.J."/>
        </authorList>
    </citation>
    <scope>NUCLEOTIDE SEQUENCE [LARGE SCALE GENOMIC DNA]</scope>
    <source>
        <strain evidence="1 2">WHRI 8848</strain>
    </source>
</reference>